<feature type="compositionally biased region" description="Polar residues" evidence="4">
    <location>
        <begin position="40"/>
        <end position="49"/>
    </location>
</feature>
<dbReference type="Proteomes" id="UP000238479">
    <property type="component" value="Chromosome 2"/>
</dbReference>
<dbReference type="OrthoDB" id="128924at2759"/>
<feature type="compositionally biased region" description="Basic and acidic residues" evidence="4">
    <location>
        <begin position="328"/>
        <end position="338"/>
    </location>
</feature>
<comment type="caution">
    <text evidence="5">The sequence shown here is derived from an EMBL/GenBank/DDBJ whole genome shotgun (WGS) entry which is preliminary data.</text>
</comment>
<feature type="coiled-coil region" evidence="3">
    <location>
        <begin position="99"/>
        <end position="194"/>
    </location>
</feature>
<protein>
    <submittedName>
        <fullName evidence="5">Putative filament-like plant protein</fullName>
    </submittedName>
</protein>
<evidence type="ECO:0000313" key="6">
    <source>
        <dbReference type="Proteomes" id="UP000238479"/>
    </source>
</evidence>
<feature type="compositionally biased region" description="Low complexity" evidence="4">
    <location>
        <begin position="19"/>
        <end position="28"/>
    </location>
</feature>
<feature type="coiled-coil region" evidence="3">
    <location>
        <begin position="388"/>
        <end position="450"/>
    </location>
</feature>
<dbReference type="GO" id="GO:0031410">
    <property type="term" value="C:cytoplasmic vesicle"/>
    <property type="evidence" value="ECO:0007669"/>
    <property type="project" value="EnsemblPlants"/>
</dbReference>
<dbReference type="STRING" id="74649.A0A2P6RT31"/>
<reference evidence="5 6" key="1">
    <citation type="journal article" date="2018" name="Nat. Genet.">
        <title>The Rosa genome provides new insights in the design of modern roses.</title>
        <authorList>
            <person name="Bendahmane M."/>
        </authorList>
    </citation>
    <scope>NUCLEOTIDE SEQUENCE [LARGE SCALE GENOMIC DNA]</scope>
    <source>
        <strain evidence="6">cv. Old Blush</strain>
    </source>
</reference>
<dbReference type="GO" id="GO:0030674">
    <property type="term" value="F:protein-macromolecule adaptor activity"/>
    <property type="evidence" value="ECO:0007669"/>
    <property type="project" value="EnsemblPlants"/>
</dbReference>
<evidence type="ECO:0000313" key="5">
    <source>
        <dbReference type="EMBL" id="PRQ49593.1"/>
    </source>
</evidence>
<dbReference type="GO" id="GO:0060178">
    <property type="term" value="P:regulation of exocyst localization"/>
    <property type="evidence" value="ECO:0007669"/>
    <property type="project" value="EnsemblPlants"/>
</dbReference>
<dbReference type="AlphaFoldDB" id="A0A2P6RT31"/>
<dbReference type="InterPro" id="IPR008587">
    <property type="entry name" value="FPP_plant"/>
</dbReference>
<dbReference type="SUPFAM" id="SSF57997">
    <property type="entry name" value="Tropomyosin"/>
    <property type="match status" value="1"/>
</dbReference>
<feature type="compositionally biased region" description="Basic and acidic residues" evidence="4">
    <location>
        <begin position="1"/>
        <end position="18"/>
    </location>
</feature>
<gene>
    <name evidence="5" type="ORF">RchiOBHm_Chr2g0123661</name>
</gene>
<evidence type="ECO:0000256" key="1">
    <source>
        <dbReference type="ARBA" id="ARBA00005921"/>
    </source>
</evidence>
<keyword evidence="6" id="KW-1185">Reference proteome</keyword>
<evidence type="ECO:0000256" key="4">
    <source>
        <dbReference type="SAM" id="MobiDB-lite"/>
    </source>
</evidence>
<evidence type="ECO:0000256" key="2">
    <source>
        <dbReference type="ARBA" id="ARBA00023054"/>
    </source>
</evidence>
<feature type="region of interest" description="Disordered" evidence="4">
    <location>
        <begin position="1"/>
        <end position="64"/>
    </location>
</feature>
<keyword evidence="2 3" id="KW-0175">Coiled coil</keyword>
<organism evidence="5 6">
    <name type="scientific">Rosa chinensis</name>
    <name type="common">China rose</name>
    <dbReference type="NCBI Taxonomy" id="74649"/>
    <lineage>
        <taxon>Eukaryota</taxon>
        <taxon>Viridiplantae</taxon>
        <taxon>Streptophyta</taxon>
        <taxon>Embryophyta</taxon>
        <taxon>Tracheophyta</taxon>
        <taxon>Spermatophyta</taxon>
        <taxon>Magnoliopsida</taxon>
        <taxon>eudicotyledons</taxon>
        <taxon>Gunneridae</taxon>
        <taxon>Pentapetalae</taxon>
        <taxon>rosids</taxon>
        <taxon>fabids</taxon>
        <taxon>Rosales</taxon>
        <taxon>Rosaceae</taxon>
        <taxon>Rosoideae</taxon>
        <taxon>Rosoideae incertae sedis</taxon>
        <taxon>Rosa</taxon>
    </lineage>
</organism>
<dbReference type="EMBL" id="PDCK01000040">
    <property type="protein sequence ID" value="PRQ49593.1"/>
    <property type="molecule type" value="Genomic_DNA"/>
</dbReference>
<dbReference type="OMA" id="PANDHKS"/>
<comment type="similarity">
    <text evidence="1">Belongs to the FPP family.</text>
</comment>
<dbReference type="Pfam" id="PF05911">
    <property type="entry name" value="FPP"/>
    <property type="match status" value="2"/>
</dbReference>
<sequence length="595" mass="66041">MDRRSRLWQRKSSDKSSGETESSGSISSHSERFSDDQAFPTHSIQSLEVTSKAPRSDEELNESVGTLKEKLSAALLDSNAKDELVKQHAKVAEEAVSGWEKSENEVLGLKQQLEATNQKNSALKDRVGHLDGALKECVRQLRQAREDQDRNTNEVVAKKTREWDSSKSILESQLADLQAQLQAAKTEAAASIGKDLRLKLEATEKENSALKLSLRSRVKELEIATIERDLSTQAAEAASKQHLESIKKVVKLEAECRRLNALARKALPDNGHKSFSTSSVYVESFIDSQSDSGERVLAIELDTDKASDLEPSECDSSQSNSRTSARITDPDKFNKEKGVGKNLMVPSVDINLMDDFLEMERFAATPVTKNKNCYLEAGLGSNQCTAGKNLLETELETMIQRTAELEGKLEKMVTEKVELEMTMTECEKEIQTLKSQLLEADLKLEDLQTQLNIANGSRYASDEEVKACQTMREVAESQLRSVQTELDCLILKVGALEEDVSKERALSAENEAKCQKVENELLIMKHEAELQRMASTSGDLKIQQEKELALAASKFAECQKTIASLGQQLKSLATLEDILMDSDRPSDLIDEALHS</sequence>
<proteinExistence type="inferred from homology"/>
<evidence type="ECO:0000256" key="3">
    <source>
        <dbReference type="SAM" id="Coils"/>
    </source>
</evidence>
<dbReference type="Gramene" id="PRQ49593">
    <property type="protein sequence ID" value="PRQ49593"/>
    <property type="gene ID" value="RchiOBHm_Chr2g0123661"/>
</dbReference>
<dbReference type="GO" id="GO:1903754">
    <property type="term" value="C:cortical microtubule plus-end"/>
    <property type="evidence" value="ECO:0007669"/>
    <property type="project" value="EnsemblPlants"/>
</dbReference>
<dbReference type="PANTHER" id="PTHR31580:SF49">
    <property type="entry name" value="FILAMENT-LIKE PLANT PROTEIN 3"/>
    <property type="match status" value="1"/>
</dbReference>
<accession>A0A2P6RT31</accession>
<feature type="region of interest" description="Disordered" evidence="4">
    <location>
        <begin position="307"/>
        <end position="338"/>
    </location>
</feature>
<dbReference type="PANTHER" id="PTHR31580">
    <property type="entry name" value="FILAMENT-LIKE PLANT PROTEIN 4"/>
    <property type="match status" value="1"/>
</dbReference>
<name>A0A2P6RT31_ROSCH</name>
<feature type="compositionally biased region" description="Polar residues" evidence="4">
    <location>
        <begin position="314"/>
        <end position="326"/>
    </location>
</feature>